<feature type="compositionally biased region" description="Polar residues" evidence="1">
    <location>
        <begin position="252"/>
        <end position="273"/>
    </location>
</feature>
<name>A0A0B6XFC0_XENBV</name>
<proteinExistence type="predicted"/>
<dbReference type="KEGG" id="xbv:XBW1_mp0131"/>
<sequence length="1322" mass="141259">MVNTALKRQEQERIINAIEKASDAELSALVDIRTDIRNLFSKNDKVNAGDDGLVINRPSRRVSKKTPHNSLGLKLIESEKTPSESIHSANSIQNSNEKQTNNIFNPNKQQIVSESKRATNVNQINDVHYANGEQMDNLLTPNKHQIVSKSKRATNVNQINDVHYANGEQMDNVLTPNKHQIVSKSKQATNKNSDTDKIPNAVSFKSYLNNKKALNGNQQELASVAAENIKTGNDIVPVTSTHPNRGNKTEQPRTASGRFSSKNKSESLNANKAHQQEKKDNEKMQKGFLHKLGGMIGQSSKALTDTKDGSALDVVGSTGGSFWKAGKEAANVTSNAVSNVVSLHDWVKGKREEIKPATKQTAITSPSIPIPTLSGEKQTTSAKEFATQGQNDQTKAIKEQTKLVQANDEKVISLLEDLVDKSKGKGGDGVLGKLFNALAIKAIGKKIGGKLGAAILSALALGKIKSLISKSKSTGTDNNGIGIDIDGPDKKKTKKTKKTTAKNKKGIKNIGKGAVKTTATVAGSAGAIMAGKTILESAEDKINENATQKTATKGAEKTTESSATKTAKAGTKKSAAKAAGKLAGKTALKAVPIVGTALSVGWDAYDGFTDTDAQRETFGLKDDQDATTRQKTEYALANVADLGGLVSGSAGLLADGAKWLGMDKTADALTFDAGDIAKGLDNRVTGVLNLFSSDDQKKQDEQHKQSKSENAELVQVITEGADKTTQAINSLANQIPSLGAEMGQDGKTVPANGFFPTTPSQNNFGDNLNIGGKNANNRNFRNNNFGNLVYVGQKGAHLEDANAKGQRTFAKFDTPEEGMRALANQITSYSNGTSKAVGYQKLNTVESIITKYAPKNENNTESYIANLSKALGVKSDQQLDLSNPETMTKMIRSISTIEGGNPEVTDEFIKNAIGARNESANSWVGKFSPETLAHVNKARAEKGLKTMTSDDQFSSPEHVETTVKTQKNITPVAPPALPAFTAPESKTKHKEFQETKDAKASDDKKTDFWDSIKNARNIADEKITNVLEGNVAGIRLNKPDAGLTLPANFSAENLPAGLRTALLPADQIAQANKTKFVESRTHNPLEQTQSHKEGSSVSAIKPTYIRNDEKKANSTNKSGIPVVSASDMNKVLPANYQPQYIDDQSAGGFSQTLADIVLPSMADTTKSMTQGFSSGGMLDDMLGKIGLDNDNARALSPLTGFMSQQIDSGVHGMVDTLVNTVRQPVSMTMPNRLPTVTDLAASGVKTPVTRDKSSSNTDSAMLTQLQKISASIEKLIGVQKEANNTGKDPNTTTNSAQPAPRSDIPLGAASDALSEMLRDRNN</sequence>
<evidence type="ECO:0000313" key="2">
    <source>
        <dbReference type="EMBL" id="CDM92250.1"/>
    </source>
</evidence>
<dbReference type="EMBL" id="FO818638">
    <property type="protein sequence ID" value="CDM92250.1"/>
    <property type="molecule type" value="Genomic_DNA"/>
</dbReference>
<feature type="region of interest" description="Disordered" evidence="1">
    <location>
        <begin position="971"/>
        <end position="999"/>
    </location>
</feature>
<feature type="region of interest" description="Disordered" evidence="1">
    <location>
        <begin position="80"/>
        <end position="102"/>
    </location>
</feature>
<evidence type="ECO:0000313" key="3">
    <source>
        <dbReference type="Proteomes" id="UP000032930"/>
    </source>
</evidence>
<organism evidence="2 3">
    <name type="scientific">Xenorhabdus bovienii</name>
    <name type="common">Xenorhabdus nematophila subsp. bovienii</name>
    <dbReference type="NCBI Taxonomy" id="40576"/>
    <lineage>
        <taxon>Bacteria</taxon>
        <taxon>Pseudomonadati</taxon>
        <taxon>Pseudomonadota</taxon>
        <taxon>Gammaproteobacteria</taxon>
        <taxon>Enterobacterales</taxon>
        <taxon>Morganellaceae</taxon>
        <taxon>Xenorhabdus</taxon>
    </lineage>
</organism>
<feature type="compositionally biased region" description="Polar residues" evidence="1">
    <location>
        <begin position="83"/>
        <end position="102"/>
    </location>
</feature>
<feature type="region of interest" description="Disordered" evidence="1">
    <location>
        <begin position="1078"/>
        <end position="1100"/>
    </location>
</feature>
<protein>
    <submittedName>
        <fullName evidence="2">Uncharacterized protein</fullName>
    </submittedName>
</protein>
<feature type="compositionally biased region" description="Basic and acidic residues" evidence="1">
    <location>
        <begin position="990"/>
        <end position="999"/>
    </location>
</feature>
<feature type="region of interest" description="Disordered" evidence="1">
    <location>
        <begin position="233"/>
        <end position="283"/>
    </location>
</feature>
<dbReference type="Proteomes" id="UP000032930">
    <property type="component" value="Plasmid megaplasmid"/>
</dbReference>
<feature type="compositionally biased region" description="Polar residues" evidence="1">
    <location>
        <begin position="1281"/>
        <end position="1297"/>
    </location>
</feature>
<evidence type="ECO:0000256" key="1">
    <source>
        <dbReference type="SAM" id="MobiDB-lite"/>
    </source>
</evidence>
<gene>
    <name evidence="2" type="ORF">XBW1_mp0131</name>
</gene>
<feature type="region of interest" description="Disordered" evidence="1">
    <location>
        <begin position="1280"/>
        <end position="1322"/>
    </location>
</feature>
<accession>A0A0B6XFC0</accession>
<feature type="region of interest" description="Disordered" evidence="1">
    <location>
        <begin position="545"/>
        <end position="568"/>
    </location>
</feature>
<reference evidence="2 3" key="1">
    <citation type="submission" date="2014-02" db="EMBL/GenBank/DDBJ databases">
        <authorList>
            <person name="Genoscope - CEA"/>
        </authorList>
    </citation>
    <scope>NUCLEOTIDE SEQUENCE [LARGE SCALE GENOMIC DNA]</scope>
    <source>
        <strain evidence="2 3">CS03</strain>
        <plasmid evidence="3">Plasmid</plasmid>
    </source>
</reference>
<feature type="compositionally biased region" description="Basic and acidic residues" evidence="1">
    <location>
        <begin position="274"/>
        <end position="283"/>
    </location>
</feature>
<dbReference type="RefSeq" id="WP_052726141.1">
    <property type="nucleotide sequence ID" value="NZ_CAWMEF010000003.1"/>
</dbReference>
<feature type="compositionally biased region" description="Basic and acidic residues" evidence="1">
    <location>
        <begin position="1078"/>
        <end position="1094"/>
    </location>
</feature>